<sequence length="116" mass="12435">MSASNLFDENRAAQLVDAMQTALDQLRELTQACDAFVGTWVGTGLASELVPHYDCTLTCEEAETLADLTGVYGYADTAENVLSEHAEHDECGDTHHQCPDCTNDDQAAAPKAVTKA</sequence>
<dbReference type="RefSeq" id="WP_324771213.1">
    <property type="nucleotide sequence ID" value="NZ_BAAATS010000051.1"/>
</dbReference>
<accession>A0ABU6CFK0</accession>
<name>A0ABU6CFK0_9ACTN</name>
<protein>
    <recommendedName>
        <fullName evidence="3">WXG100 family type VII secretion target</fullName>
    </recommendedName>
</protein>
<evidence type="ECO:0000313" key="1">
    <source>
        <dbReference type="EMBL" id="MEB3963474.1"/>
    </source>
</evidence>
<proteinExistence type="predicted"/>
<dbReference type="Proteomes" id="UP001352223">
    <property type="component" value="Unassembled WGS sequence"/>
</dbReference>
<dbReference type="EMBL" id="JAOZYB010000244">
    <property type="protein sequence ID" value="MEB3963474.1"/>
    <property type="molecule type" value="Genomic_DNA"/>
</dbReference>
<keyword evidence="2" id="KW-1185">Reference proteome</keyword>
<comment type="caution">
    <text evidence="1">The sequence shown here is derived from an EMBL/GenBank/DDBJ whole genome shotgun (WGS) entry which is preliminary data.</text>
</comment>
<evidence type="ECO:0008006" key="3">
    <source>
        <dbReference type="Google" id="ProtNLM"/>
    </source>
</evidence>
<gene>
    <name evidence="1" type="ORF">OKJ48_24990</name>
</gene>
<organism evidence="1 2">
    <name type="scientific">Streptomyces kunmingensis</name>
    <dbReference type="NCBI Taxonomy" id="68225"/>
    <lineage>
        <taxon>Bacteria</taxon>
        <taxon>Bacillati</taxon>
        <taxon>Actinomycetota</taxon>
        <taxon>Actinomycetes</taxon>
        <taxon>Kitasatosporales</taxon>
        <taxon>Streptomycetaceae</taxon>
        <taxon>Streptomyces</taxon>
    </lineage>
</organism>
<evidence type="ECO:0000313" key="2">
    <source>
        <dbReference type="Proteomes" id="UP001352223"/>
    </source>
</evidence>
<reference evidence="1 2" key="1">
    <citation type="submission" date="2022-10" db="EMBL/GenBank/DDBJ databases">
        <authorList>
            <person name="Xie J."/>
            <person name="Shen N."/>
        </authorList>
    </citation>
    <scope>NUCLEOTIDE SEQUENCE [LARGE SCALE GENOMIC DNA]</scope>
    <source>
        <strain evidence="1 2">DSM 41681</strain>
    </source>
</reference>